<accession>A0ABV2VEA9</accession>
<evidence type="ECO:0000256" key="1">
    <source>
        <dbReference type="SAM" id="MobiDB-lite"/>
    </source>
</evidence>
<feature type="region of interest" description="Disordered" evidence="1">
    <location>
        <begin position="24"/>
        <end position="54"/>
    </location>
</feature>
<gene>
    <name evidence="2" type="ORF">ABZ071_04305</name>
</gene>
<reference evidence="2 3" key="1">
    <citation type="submission" date="2024-06" db="EMBL/GenBank/DDBJ databases">
        <title>The Natural Products Discovery Center: Release of the First 8490 Sequenced Strains for Exploring Actinobacteria Biosynthetic Diversity.</title>
        <authorList>
            <person name="Kalkreuter E."/>
            <person name="Kautsar S.A."/>
            <person name="Yang D."/>
            <person name="Bader C.D."/>
            <person name="Teijaro C.N."/>
            <person name="Fluegel L."/>
            <person name="Davis C.M."/>
            <person name="Simpson J.R."/>
            <person name="Lauterbach L."/>
            <person name="Steele A.D."/>
            <person name="Gui C."/>
            <person name="Meng S."/>
            <person name="Li G."/>
            <person name="Viehrig K."/>
            <person name="Ye F."/>
            <person name="Su P."/>
            <person name="Kiefer A.F."/>
            <person name="Nichols A."/>
            <person name="Cepeda A.J."/>
            <person name="Yan W."/>
            <person name="Fan B."/>
            <person name="Jiang Y."/>
            <person name="Adhikari A."/>
            <person name="Zheng C.-J."/>
            <person name="Schuster L."/>
            <person name="Cowan T.M."/>
            <person name="Smanski M.J."/>
            <person name="Chevrette M.G."/>
            <person name="De Carvalho L.P.S."/>
            <person name="Shen B."/>
        </authorList>
    </citation>
    <scope>NUCLEOTIDE SEQUENCE [LARGE SCALE GENOMIC DNA]</scope>
    <source>
        <strain evidence="2 3">NPDC006286</strain>
    </source>
</reference>
<sequence length="168" mass="17312">MGPARLGADAPLVVRLGCRHPGAATGRLLGGGRGDARRGGDAGGRGVEPSTHRGDRFLGPLDLVERLVAALGGGHDLAAQLPAELLEFRAELVGAGRAAAALRAQGDGEADQHHGQDRQHGAEPERAVAVGDEQDERRQGRERHANPEQDGQQRGTAVFGGGDRGGHG</sequence>
<dbReference type="RefSeq" id="WP_355663248.1">
    <property type="nucleotide sequence ID" value="NZ_JBEXRX010000006.1"/>
</dbReference>
<dbReference type="Proteomes" id="UP001550348">
    <property type="component" value="Unassembled WGS sequence"/>
</dbReference>
<evidence type="ECO:0000313" key="2">
    <source>
        <dbReference type="EMBL" id="MEU0151146.1"/>
    </source>
</evidence>
<name>A0ABV2VEA9_9ACTN</name>
<feature type="compositionally biased region" description="Basic and acidic residues" evidence="1">
    <location>
        <begin position="135"/>
        <end position="147"/>
    </location>
</feature>
<feature type="region of interest" description="Disordered" evidence="1">
    <location>
        <begin position="103"/>
        <end position="168"/>
    </location>
</feature>
<feature type="compositionally biased region" description="Basic and acidic residues" evidence="1">
    <location>
        <begin position="110"/>
        <end position="126"/>
    </location>
</feature>
<feature type="compositionally biased region" description="Gly residues" evidence="1">
    <location>
        <begin position="158"/>
        <end position="168"/>
    </location>
</feature>
<comment type="caution">
    <text evidence="2">The sequence shown here is derived from an EMBL/GenBank/DDBJ whole genome shotgun (WGS) entry which is preliminary data.</text>
</comment>
<evidence type="ECO:0000313" key="3">
    <source>
        <dbReference type="Proteomes" id="UP001550348"/>
    </source>
</evidence>
<protein>
    <submittedName>
        <fullName evidence="2">Uncharacterized protein</fullName>
    </submittedName>
</protein>
<proteinExistence type="predicted"/>
<keyword evidence="3" id="KW-1185">Reference proteome</keyword>
<organism evidence="2 3">
    <name type="scientific">Micromonospora fulviviridis</name>
    <dbReference type="NCBI Taxonomy" id="47860"/>
    <lineage>
        <taxon>Bacteria</taxon>
        <taxon>Bacillati</taxon>
        <taxon>Actinomycetota</taxon>
        <taxon>Actinomycetes</taxon>
        <taxon>Micromonosporales</taxon>
        <taxon>Micromonosporaceae</taxon>
        <taxon>Micromonospora</taxon>
    </lineage>
</organism>
<dbReference type="EMBL" id="JBEXRX010000006">
    <property type="protein sequence ID" value="MEU0151146.1"/>
    <property type="molecule type" value="Genomic_DNA"/>
</dbReference>